<protein>
    <recommendedName>
        <fullName evidence="3">DUF177 domain-containing protein</fullName>
    </recommendedName>
</protein>
<organism evidence="1 2">
    <name type="scientific">Geobacter argillaceus</name>
    <dbReference type="NCBI Taxonomy" id="345631"/>
    <lineage>
        <taxon>Bacteria</taxon>
        <taxon>Pseudomonadati</taxon>
        <taxon>Thermodesulfobacteriota</taxon>
        <taxon>Desulfuromonadia</taxon>
        <taxon>Geobacterales</taxon>
        <taxon>Geobacteraceae</taxon>
        <taxon>Geobacter</taxon>
    </lineage>
</organism>
<dbReference type="PANTHER" id="PTHR34374">
    <property type="entry name" value="LARGE RIBOSOMAL RNA SUBUNIT ACCUMULATION PROTEIN YCED HOMOLOG 1, CHLOROPLASTIC"/>
    <property type="match status" value="1"/>
</dbReference>
<accession>A0A562VPK7</accession>
<reference evidence="1 2" key="1">
    <citation type="submission" date="2019-07" db="EMBL/GenBank/DDBJ databases">
        <title>Genomic Encyclopedia of Archaeal and Bacterial Type Strains, Phase II (KMG-II): from individual species to whole genera.</title>
        <authorList>
            <person name="Goeker M."/>
        </authorList>
    </citation>
    <scope>NUCLEOTIDE SEQUENCE [LARGE SCALE GENOMIC DNA]</scope>
    <source>
        <strain evidence="1 2">ATCC BAA-1139</strain>
    </source>
</reference>
<proteinExistence type="predicted"/>
<dbReference type="OrthoDB" id="9790372at2"/>
<dbReference type="AlphaFoldDB" id="A0A562VPK7"/>
<evidence type="ECO:0008006" key="3">
    <source>
        <dbReference type="Google" id="ProtNLM"/>
    </source>
</evidence>
<dbReference type="EMBL" id="VLLN01000007">
    <property type="protein sequence ID" value="TWJ19627.1"/>
    <property type="molecule type" value="Genomic_DNA"/>
</dbReference>
<gene>
    <name evidence="1" type="ORF">JN12_01427</name>
</gene>
<dbReference type="Proteomes" id="UP000319449">
    <property type="component" value="Unassembled WGS sequence"/>
</dbReference>
<evidence type="ECO:0000313" key="2">
    <source>
        <dbReference type="Proteomes" id="UP000319449"/>
    </source>
</evidence>
<name>A0A562VPK7_9BACT</name>
<dbReference type="Pfam" id="PF02620">
    <property type="entry name" value="YceD"/>
    <property type="match status" value="1"/>
</dbReference>
<dbReference type="PANTHER" id="PTHR34374:SF1">
    <property type="entry name" value="LARGE RIBOSOMAL RNA SUBUNIT ACCUMULATION PROTEIN YCED HOMOLOG 1, CHLOROPLASTIC"/>
    <property type="match status" value="1"/>
</dbReference>
<dbReference type="InterPro" id="IPR003772">
    <property type="entry name" value="YceD"/>
</dbReference>
<sequence>MKVRVADIRDEGRDLAADEAVAGYQDLLALQDGGEAEFLAPLAIRLHVVREYDHIRVKGTVQTVVRLNCSRCLSDFTRDIVSGFTIFYSPAGDIPMDEEVELAEEDLVSVTYVGDEIDFTHEIAEQVIMELPYKPLCQAECQGLCATCGADLNTNPCTCPPAGAGFAFSTLKNLTVARKGE</sequence>
<keyword evidence="2" id="KW-1185">Reference proteome</keyword>
<comment type="caution">
    <text evidence="1">The sequence shown here is derived from an EMBL/GenBank/DDBJ whole genome shotgun (WGS) entry which is preliminary data.</text>
</comment>
<dbReference type="RefSeq" id="WP_145020393.1">
    <property type="nucleotide sequence ID" value="NZ_VLLN01000007.1"/>
</dbReference>
<evidence type="ECO:0000313" key="1">
    <source>
        <dbReference type="EMBL" id="TWJ19627.1"/>
    </source>
</evidence>